<comment type="similarity">
    <text evidence="1">Belongs to the 4-hydroxybenzoyl-CoA thioesterase family.</text>
</comment>
<dbReference type="CDD" id="cd00586">
    <property type="entry name" value="4HBT"/>
    <property type="match status" value="1"/>
</dbReference>
<dbReference type="EC" id="3.1.2.-" evidence="4"/>
<dbReference type="InterPro" id="IPR006683">
    <property type="entry name" value="Thioestr_dom"/>
</dbReference>
<dbReference type="Gene3D" id="3.10.129.10">
    <property type="entry name" value="Hotdog Thioesterase"/>
    <property type="match status" value="1"/>
</dbReference>
<evidence type="ECO:0000256" key="2">
    <source>
        <dbReference type="ARBA" id="ARBA00022801"/>
    </source>
</evidence>
<dbReference type="PANTHER" id="PTHR31793">
    <property type="entry name" value="4-HYDROXYBENZOYL-COA THIOESTERASE FAMILY MEMBER"/>
    <property type="match status" value="1"/>
</dbReference>
<evidence type="ECO:0000313" key="4">
    <source>
        <dbReference type="EMBL" id="AQT48343.1"/>
    </source>
</evidence>
<dbReference type="KEGG" id="bapi:BBC0122_022740"/>
<feature type="domain" description="Thioesterase" evidence="3">
    <location>
        <begin position="31"/>
        <end position="117"/>
    </location>
</feature>
<accession>A0A1U9MKW6</accession>
<dbReference type="NCBIfam" id="TIGR00051">
    <property type="entry name" value="YbgC/FadM family acyl-CoA thioesterase"/>
    <property type="match status" value="1"/>
</dbReference>
<dbReference type="InterPro" id="IPR050563">
    <property type="entry name" value="4-hydroxybenzoyl-CoA_TE"/>
</dbReference>
<dbReference type="FunFam" id="3.10.129.10:FF:000004">
    <property type="entry name" value="Tol-pal system-associated acyl-CoA thioesterase"/>
    <property type="match status" value="1"/>
</dbReference>
<dbReference type="AlphaFoldDB" id="A0A1U9MKW6"/>
<evidence type="ECO:0000256" key="1">
    <source>
        <dbReference type="ARBA" id="ARBA00005953"/>
    </source>
</evidence>
<dbReference type="Proteomes" id="UP000189632">
    <property type="component" value="Chromosome"/>
</dbReference>
<dbReference type="SUPFAM" id="SSF54637">
    <property type="entry name" value="Thioesterase/thiol ester dehydrase-isomerase"/>
    <property type="match status" value="1"/>
</dbReference>
<dbReference type="InterPro" id="IPR029069">
    <property type="entry name" value="HotDog_dom_sf"/>
</dbReference>
<gene>
    <name evidence="4" type="ORF">BBC0122_022740</name>
</gene>
<dbReference type="RefSeq" id="WP_077994008.1">
    <property type="nucleotide sequence ID" value="NZ_CAXUOT020000001.1"/>
</dbReference>
<keyword evidence="2 4" id="KW-0378">Hydrolase</keyword>
<dbReference type="InterPro" id="IPR006684">
    <property type="entry name" value="YbgC/YbaW"/>
</dbReference>
<reference evidence="4 5" key="1">
    <citation type="submission" date="2016-11" db="EMBL/GenBank/DDBJ databases">
        <title>Comparative genomics of Bartonella apis.</title>
        <authorList>
            <person name="Engel P."/>
        </authorList>
    </citation>
    <scope>NUCLEOTIDE SEQUENCE [LARGE SCALE GENOMIC DNA]</scope>
    <source>
        <strain evidence="4 5">BBC0122</strain>
    </source>
</reference>
<evidence type="ECO:0000313" key="5">
    <source>
        <dbReference type="Proteomes" id="UP000189632"/>
    </source>
</evidence>
<name>A0A1U9MKW6_9HYPH</name>
<proteinExistence type="inferred from homology"/>
<keyword evidence="5" id="KW-1185">Reference proteome</keyword>
<dbReference type="Pfam" id="PF03061">
    <property type="entry name" value="4HBT"/>
    <property type="match status" value="1"/>
</dbReference>
<dbReference type="PIRSF" id="PIRSF003230">
    <property type="entry name" value="YbgC"/>
    <property type="match status" value="1"/>
</dbReference>
<evidence type="ECO:0000259" key="3">
    <source>
        <dbReference type="Pfam" id="PF03061"/>
    </source>
</evidence>
<dbReference type="OrthoDB" id="9808429at2"/>
<dbReference type="PANTHER" id="PTHR31793:SF37">
    <property type="entry name" value="ACYL-COA THIOESTER HYDROLASE YBGC"/>
    <property type="match status" value="1"/>
</dbReference>
<protein>
    <submittedName>
        <fullName evidence="4">(3S)-malyl-CoA thioesterase</fullName>
        <ecNumber evidence="4">3.1.2.-</ecNumber>
    </submittedName>
</protein>
<dbReference type="PROSITE" id="PS01328">
    <property type="entry name" value="4HBCOA_THIOESTERASE"/>
    <property type="match status" value="1"/>
</dbReference>
<dbReference type="GO" id="GO:0047617">
    <property type="term" value="F:fatty acyl-CoA hydrolase activity"/>
    <property type="evidence" value="ECO:0007669"/>
    <property type="project" value="TreeGrafter"/>
</dbReference>
<dbReference type="InterPro" id="IPR008272">
    <property type="entry name" value="HB-CoA_thioesterase_AS"/>
</dbReference>
<sequence>MIENVPFCGEFIGHVHHLFARVYFADTDFTGVVYHARYLEFLERGRSEFIRLSLRNHKELANGEQSEKSGWVVHKMAISYHKSAHFDDILNIRTSIIKMGGARLVMAQKIFREDVLLVSAEVQLALVNSQGFPQRIPDEFIESWNVMIAGK</sequence>
<dbReference type="EMBL" id="CP015625">
    <property type="protein sequence ID" value="AQT48343.1"/>
    <property type="molecule type" value="Genomic_DNA"/>
</dbReference>
<organism evidence="4 5">
    <name type="scientific">Bartonella choladocola</name>
    <dbReference type="NCBI Taxonomy" id="2750995"/>
    <lineage>
        <taxon>Bacteria</taxon>
        <taxon>Pseudomonadati</taxon>
        <taxon>Pseudomonadota</taxon>
        <taxon>Alphaproteobacteria</taxon>
        <taxon>Hyphomicrobiales</taxon>
        <taxon>Bartonellaceae</taxon>
        <taxon>Bartonella</taxon>
    </lineage>
</organism>